<dbReference type="PANTHER" id="PTHR33021">
    <property type="entry name" value="BLUE COPPER PROTEIN"/>
    <property type="match status" value="1"/>
</dbReference>
<evidence type="ECO:0000259" key="11">
    <source>
        <dbReference type="PROSITE" id="PS51485"/>
    </source>
</evidence>
<gene>
    <name evidence="12" type="ORF">F2P56_000535</name>
</gene>
<organism evidence="12 13">
    <name type="scientific">Juglans regia</name>
    <name type="common">English walnut</name>
    <dbReference type="NCBI Taxonomy" id="51240"/>
    <lineage>
        <taxon>Eukaryota</taxon>
        <taxon>Viridiplantae</taxon>
        <taxon>Streptophyta</taxon>
        <taxon>Embryophyta</taxon>
        <taxon>Tracheophyta</taxon>
        <taxon>Spermatophyta</taxon>
        <taxon>Magnoliopsida</taxon>
        <taxon>eudicotyledons</taxon>
        <taxon>Gunneridae</taxon>
        <taxon>Pentapetalae</taxon>
        <taxon>rosids</taxon>
        <taxon>fabids</taxon>
        <taxon>Fagales</taxon>
        <taxon>Juglandaceae</taxon>
        <taxon>Juglans</taxon>
    </lineage>
</organism>
<keyword evidence="3" id="KW-0336">GPI-anchor</keyword>
<keyword evidence="7" id="KW-0325">Glycoprotein</keyword>
<keyword evidence="10" id="KW-0812">Transmembrane</keyword>
<evidence type="ECO:0000256" key="8">
    <source>
        <dbReference type="ARBA" id="ARBA00023288"/>
    </source>
</evidence>
<reference evidence="12" key="2">
    <citation type="submission" date="2020-03" db="EMBL/GenBank/DDBJ databases">
        <title>Walnut 2.0.</title>
        <authorList>
            <person name="Marrano A."/>
            <person name="Britton M."/>
            <person name="Zimin A.V."/>
            <person name="Zaini P.A."/>
            <person name="Workman R."/>
            <person name="Puiu D."/>
            <person name="Bianco L."/>
            <person name="Allen B.J."/>
            <person name="Troggio M."/>
            <person name="Leslie C.A."/>
            <person name="Timp W."/>
            <person name="Dendekar A."/>
            <person name="Salzberg S.L."/>
            <person name="Neale D.B."/>
        </authorList>
    </citation>
    <scope>NUCLEOTIDE SEQUENCE</scope>
    <source>
        <tissue evidence="12">Leaves</tissue>
    </source>
</reference>
<evidence type="ECO:0000256" key="9">
    <source>
        <dbReference type="ARBA" id="ARBA00035011"/>
    </source>
</evidence>
<dbReference type="GO" id="GO:0005886">
    <property type="term" value="C:plasma membrane"/>
    <property type="evidence" value="ECO:0007669"/>
    <property type="project" value="UniProtKB-SubCell"/>
</dbReference>
<proteinExistence type="inferred from homology"/>
<dbReference type="InterPro" id="IPR041846">
    <property type="entry name" value="ENL_dom"/>
</dbReference>
<dbReference type="GO" id="GO:0098552">
    <property type="term" value="C:side of membrane"/>
    <property type="evidence" value="ECO:0007669"/>
    <property type="project" value="UniProtKB-KW"/>
</dbReference>
<feature type="transmembrane region" description="Helical" evidence="10">
    <location>
        <begin position="12"/>
        <end position="37"/>
    </location>
</feature>
<evidence type="ECO:0000256" key="10">
    <source>
        <dbReference type="SAM" id="Phobius"/>
    </source>
</evidence>
<evidence type="ECO:0000256" key="1">
    <source>
        <dbReference type="ARBA" id="ARBA00004609"/>
    </source>
</evidence>
<feature type="domain" description="Phytocyanin" evidence="11">
    <location>
        <begin position="45"/>
        <end position="149"/>
    </location>
</feature>
<protein>
    <recommendedName>
        <fullName evidence="11">Phytocyanin domain-containing protein</fullName>
    </recommendedName>
</protein>
<dbReference type="InterPro" id="IPR039391">
    <property type="entry name" value="Phytocyanin-like"/>
</dbReference>
<evidence type="ECO:0000256" key="5">
    <source>
        <dbReference type="ARBA" id="ARBA00023136"/>
    </source>
</evidence>
<dbReference type="Pfam" id="PF02298">
    <property type="entry name" value="Cu_bind_like"/>
    <property type="match status" value="1"/>
</dbReference>
<dbReference type="FunFam" id="2.60.40.420:FF:000010">
    <property type="entry name" value="Early nodulin-like protein 1"/>
    <property type="match status" value="1"/>
</dbReference>
<keyword evidence="6" id="KW-1015">Disulfide bond</keyword>
<comment type="subcellular location">
    <subcellularLocation>
        <location evidence="1">Cell membrane</location>
        <topology evidence="1">Lipid-anchor</topology>
        <topology evidence="1">GPI-anchor</topology>
    </subcellularLocation>
</comment>
<dbReference type="InterPro" id="IPR003245">
    <property type="entry name" value="Phytocyanin_dom"/>
</dbReference>
<dbReference type="PANTHER" id="PTHR33021:SF49">
    <property type="entry name" value="EARLY NODULIN-LIKE PROTEIN 21"/>
    <property type="match status" value="1"/>
</dbReference>
<evidence type="ECO:0000256" key="7">
    <source>
        <dbReference type="ARBA" id="ARBA00023180"/>
    </source>
</evidence>
<dbReference type="SUPFAM" id="SSF49503">
    <property type="entry name" value="Cupredoxins"/>
    <property type="match status" value="1"/>
</dbReference>
<keyword evidence="5 10" id="KW-0472">Membrane</keyword>
<evidence type="ECO:0000256" key="3">
    <source>
        <dbReference type="ARBA" id="ARBA00022622"/>
    </source>
</evidence>
<keyword evidence="10" id="KW-1133">Transmembrane helix</keyword>
<sequence>NANSRISHFQKLLLMASFSMSSITALMLFLLTVFSYIGLSPVSSFEFQVGGTQTQGWVVPQANDSKIYNDWASETRFRVGDTVRFKYEKDSVMEVNETDYKRCNSSHPNFFSNTGNTVFRLDYPGPFYFISGVSGHCKKGQRLIVKVMSAESEQSAPSEGDKSSGARVAVNFLAWSSLCIVLSLLCFIIYGA</sequence>
<dbReference type="Gramene" id="Jr01_05790_p1">
    <property type="protein sequence ID" value="cds.Jr01_05790_p1"/>
    <property type="gene ID" value="Jr01_05790"/>
</dbReference>
<dbReference type="AlphaFoldDB" id="A0A833Y617"/>
<comment type="similarity">
    <text evidence="9">Belongs to the early nodulin-like (ENODL) family.</text>
</comment>
<name>A0A833Y617_JUGRE</name>
<keyword evidence="2" id="KW-1003">Cell membrane</keyword>
<dbReference type="PROSITE" id="PS51485">
    <property type="entry name" value="PHYTOCYANIN"/>
    <property type="match status" value="1"/>
</dbReference>
<dbReference type="InterPro" id="IPR008972">
    <property type="entry name" value="Cupredoxin"/>
</dbReference>
<dbReference type="Gene3D" id="2.60.40.420">
    <property type="entry name" value="Cupredoxins - blue copper proteins"/>
    <property type="match status" value="1"/>
</dbReference>
<dbReference type="CDD" id="cd11019">
    <property type="entry name" value="OsENODL1_like"/>
    <property type="match status" value="1"/>
</dbReference>
<dbReference type="GO" id="GO:0009055">
    <property type="term" value="F:electron transfer activity"/>
    <property type="evidence" value="ECO:0007669"/>
    <property type="project" value="InterPro"/>
</dbReference>
<dbReference type="Proteomes" id="UP000619265">
    <property type="component" value="Unassembled WGS sequence"/>
</dbReference>
<comment type="caution">
    <text evidence="12">The sequence shown here is derived from an EMBL/GenBank/DDBJ whole genome shotgun (WGS) entry which is preliminary data.</text>
</comment>
<reference evidence="12" key="1">
    <citation type="submission" date="2015-10" db="EMBL/GenBank/DDBJ databases">
        <authorList>
            <person name="Martinez-Garcia P.J."/>
            <person name="Crepeau M.W."/>
            <person name="Puiu D."/>
            <person name="Gonzalez-Ibeas D."/>
            <person name="Whalen J."/>
            <person name="Stevens K."/>
            <person name="Paul R."/>
            <person name="Butterfield T."/>
            <person name="Britton M."/>
            <person name="Reagan R."/>
            <person name="Chakraborty S."/>
            <person name="Walawage S.L."/>
            <person name="Vasquez-Gross H.A."/>
            <person name="Cardeno C."/>
            <person name="Famula R."/>
            <person name="Pratt K."/>
            <person name="Kuruganti S."/>
            <person name="Aradhya M.K."/>
            <person name="Leslie C.A."/>
            <person name="Dandekar A.M."/>
            <person name="Salzberg S.L."/>
            <person name="Wegrzyn J.L."/>
            <person name="Langley C.H."/>
            <person name="Neale D.B."/>
        </authorList>
    </citation>
    <scope>NUCLEOTIDE SEQUENCE</scope>
    <source>
        <tissue evidence="12">Leaves</tissue>
    </source>
</reference>
<evidence type="ECO:0000313" key="13">
    <source>
        <dbReference type="Proteomes" id="UP000619265"/>
    </source>
</evidence>
<evidence type="ECO:0000256" key="2">
    <source>
        <dbReference type="ARBA" id="ARBA00022475"/>
    </source>
</evidence>
<evidence type="ECO:0000256" key="4">
    <source>
        <dbReference type="ARBA" id="ARBA00022729"/>
    </source>
</evidence>
<accession>A0A833Y617</accession>
<evidence type="ECO:0000313" key="12">
    <source>
        <dbReference type="EMBL" id="KAF5479738.1"/>
    </source>
</evidence>
<keyword evidence="8" id="KW-0449">Lipoprotein</keyword>
<evidence type="ECO:0000256" key="6">
    <source>
        <dbReference type="ARBA" id="ARBA00023157"/>
    </source>
</evidence>
<feature type="transmembrane region" description="Helical" evidence="10">
    <location>
        <begin position="172"/>
        <end position="190"/>
    </location>
</feature>
<feature type="non-terminal residue" evidence="12">
    <location>
        <position position="192"/>
    </location>
</feature>
<dbReference type="EMBL" id="LIHL02000001">
    <property type="protein sequence ID" value="KAF5479738.1"/>
    <property type="molecule type" value="Genomic_DNA"/>
</dbReference>
<keyword evidence="4" id="KW-0732">Signal</keyword>